<evidence type="ECO:0000313" key="1">
    <source>
        <dbReference type="EMBL" id="GJD95567.1"/>
    </source>
</evidence>
<dbReference type="InterPro" id="IPR007263">
    <property type="entry name" value="DCC1-like"/>
</dbReference>
<sequence length="247" mass="26531">MWILIITILVVTGGVAILDAPARARRHATERALVLRALARAGTYGTEAGVARAFDATPRASARIARGQLTALEEDGAVLASWSGTGANRSRRYRLLVDVPLDDAPCEPDGARRLTVYHDGGCPLCATEIALYKRARGAGALTFVDAAEGAGDSLAADLPREAALARFHVRDASGHLVSGAAAFALLWLSLPRWRWLGRIVGAPSVLPLAERAYQAFLPLRPHLARLHRRLQGRAEALRSNGPWRRSG</sequence>
<accession>A0ABQ4S060</accession>
<comment type="caution">
    <text evidence="1">The sequence shown here is derived from an EMBL/GenBank/DDBJ whole genome shotgun (WGS) entry which is preliminary data.</text>
</comment>
<dbReference type="EMBL" id="BPQP01000040">
    <property type="protein sequence ID" value="GJD95567.1"/>
    <property type="molecule type" value="Genomic_DNA"/>
</dbReference>
<dbReference type="Proteomes" id="UP001055125">
    <property type="component" value="Unassembled WGS sequence"/>
</dbReference>
<organism evidence="1 2">
    <name type="scientific">Methylobacterium iners</name>
    <dbReference type="NCBI Taxonomy" id="418707"/>
    <lineage>
        <taxon>Bacteria</taxon>
        <taxon>Pseudomonadati</taxon>
        <taxon>Pseudomonadota</taxon>
        <taxon>Alphaproteobacteria</taxon>
        <taxon>Hyphomicrobiales</taxon>
        <taxon>Methylobacteriaceae</taxon>
        <taxon>Methylobacterium</taxon>
    </lineage>
</organism>
<reference evidence="1" key="2">
    <citation type="submission" date="2021-08" db="EMBL/GenBank/DDBJ databases">
        <authorList>
            <person name="Tani A."/>
            <person name="Ola A."/>
            <person name="Ogura Y."/>
            <person name="Katsura K."/>
            <person name="Hayashi T."/>
        </authorList>
    </citation>
    <scope>NUCLEOTIDE SEQUENCE</scope>
    <source>
        <strain evidence="1">DSM 19015</strain>
    </source>
</reference>
<proteinExistence type="predicted"/>
<dbReference type="PANTHER" id="PTHR34290">
    <property type="entry name" value="SI:CH73-390P7.2"/>
    <property type="match status" value="1"/>
</dbReference>
<dbReference type="RefSeq" id="WP_306421428.1">
    <property type="nucleotide sequence ID" value="NZ_BPQP01000040.1"/>
</dbReference>
<gene>
    <name evidence="1" type="ORF">OCOJLMKI_2780</name>
</gene>
<name>A0ABQ4S060_9HYPH</name>
<dbReference type="InterPro" id="IPR044691">
    <property type="entry name" value="DCC1_Trx"/>
</dbReference>
<keyword evidence="2" id="KW-1185">Reference proteome</keyword>
<reference evidence="1" key="1">
    <citation type="journal article" date="2021" name="Front. Microbiol.">
        <title>Comprehensive Comparative Genomics and Phenotyping of Methylobacterium Species.</title>
        <authorList>
            <person name="Alessa O."/>
            <person name="Ogura Y."/>
            <person name="Fujitani Y."/>
            <person name="Takami H."/>
            <person name="Hayashi T."/>
            <person name="Sahin N."/>
            <person name="Tani A."/>
        </authorList>
    </citation>
    <scope>NUCLEOTIDE SEQUENCE</scope>
    <source>
        <strain evidence="1">DSM 19015</strain>
    </source>
</reference>
<protein>
    <recommendedName>
        <fullName evidence="3">DUF393 domain-containing protein</fullName>
    </recommendedName>
</protein>
<dbReference type="Pfam" id="PF04134">
    <property type="entry name" value="DCC1-like"/>
    <property type="match status" value="1"/>
</dbReference>
<dbReference type="PANTHER" id="PTHR34290:SF2">
    <property type="entry name" value="OS04G0668800 PROTEIN"/>
    <property type="match status" value="1"/>
</dbReference>
<evidence type="ECO:0000313" key="2">
    <source>
        <dbReference type="Proteomes" id="UP001055125"/>
    </source>
</evidence>
<evidence type="ECO:0008006" key="3">
    <source>
        <dbReference type="Google" id="ProtNLM"/>
    </source>
</evidence>